<feature type="domain" description="Ig-like" evidence="9">
    <location>
        <begin position="1186"/>
        <end position="1275"/>
    </location>
</feature>
<feature type="domain" description="Ig-like" evidence="9">
    <location>
        <begin position="391"/>
        <end position="480"/>
    </location>
</feature>
<reference evidence="10 11" key="1">
    <citation type="submission" date="2018-11" db="EMBL/GenBank/DDBJ databases">
        <authorList>
            <person name="Lopez-Roques C."/>
            <person name="Donnadieu C."/>
            <person name="Bouchez O."/>
            <person name="Klopp C."/>
            <person name="Cabau C."/>
            <person name="Zahm M."/>
        </authorList>
    </citation>
    <scope>NUCLEOTIDE SEQUENCE [LARGE SCALE GENOMIC DNA]</scope>
    <source>
        <strain evidence="10">RS831</strain>
        <tissue evidence="10">Whole body</tissue>
    </source>
</reference>
<feature type="domain" description="Ig-like" evidence="9">
    <location>
        <begin position="297"/>
        <end position="387"/>
    </location>
</feature>
<evidence type="ECO:0000256" key="5">
    <source>
        <dbReference type="ARBA" id="ARBA00023136"/>
    </source>
</evidence>
<dbReference type="GO" id="GO:0003007">
    <property type="term" value="P:heart morphogenesis"/>
    <property type="evidence" value="ECO:0007669"/>
    <property type="project" value="UniProtKB-ARBA"/>
</dbReference>
<dbReference type="Pfam" id="PF13927">
    <property type="entry name" value="Ig_3"/>
    <property type="match status" value="8"/>
</dbReference>
<feature type="domain" description="Ig-like" evidence="9">
    <location>
        <begin position="1065"/>
        <end position="1153"/>
    </location>
</feature>
<keyword evidence="11" id="KW-1185">Reference proteome</keyword>
<feature type="domain" description="Ig-like" evidence="9">
    <location>
        <begin position="1741"/>
        <end position="1827"/>
    </location>
</feature>
<dbReference type="FunFam" id="2.60.40.10:FF:000107">
    <property type="entry name" value="Myosin, light chain kinase a"/>
    <property type="match status" value="1"/>
</dbReference>
<dbReference type="InterPro" id="IPR013106">
    <property type="entry name" value="Ig_V-set"/>
</dbReference>
<keyword evidence="5" id="KW-0472">Membrane</keyword>
<keyword evidence="7" id="KW-0325">Glycoprotein</keyword>
<dbReference type="InterPro" id="IPR003598">
    <property type="entry name" value="Ig_sub2"/>
</dbReference>
<feature type="domain" description="Ig-like" evidence="9">
    <location>
        <begin position="1832"/>
        <end position="1917"/>
    </location>
</feature>
<dbReference type="GO" id="GO:0005886">
    <property type="term" value="C:plasma membrane"/>
    <property type="evidence" value="ECO:0007669"/>
    <property type="project" value="UniProtKB-SubCell"/>
</dbReference>
<evidence type="ECO:0000256" key="7">
    <source>
        <dbReference type="ARBA" id="ARBA00023180"/>
    </source>
</evidence>
<dbReference type="SUPFAM" id="SSF48726">
    <property type="entry name" value="Immunoglobulin"/>
    <property type="match status" value="24"/>
</dbReference>
<keyword evidence="8" id="KW-0393">Immunoglobulin domain</keyword>
<keyword evidence="2" id="KW-1003">Cell membrane</keyword>
<dbReference type="GO" id="GO:0043025">
    <property type="term" value="C:neuronal cell body"/>
    <property type="evidence" value="ECO:0007669"/>
    <property type="project" value="TreeGrafter"/>
</dbReference>
<evidence type="ECO:0000256" key="1">
    <source>
        <dbReference type="ARBA" id="ARBA00004236"/>
    </source>
</evidence>
<dbReference type="EMBL" id="CM012445">
    <property type="protein sequence ID" value="RVE68434.1"/>
    <property type="molecule type" value="Genomic_DNA"/>
</dbReference>
<feature type="domain" description="Ig-like" evidence="9">
    <location>
        <begin position="1464"/>
        <end position="1554"/>
    </location>
</feature>
<keyword evidence="6" id="KW-1015">Disulfide bond</keyword>
<evidence type="ECO:0000256" key="3">
    <source>
        <dbReference type="ARBA" id="ARBA00022729"/>
    </source>
</evidence>
<feature type="domain" description="Ig-like" evidence="9">
    <location>
        <begin position="787"/>
        <end position="875"/>
    </location>
</feature>
<evidence type="ECO:0000256" key="2">
    <source>
        <dbReference type="ARBA" id="ARBA00022475"/>
    </source>
</evidence>
<feature type="domain" description="Ig-like" evidence="9">
    <location>
        <begin position="880"/>
        <end position="968"/>
    </location>
</feature>
<dbReference type="GO" id="GO:0007156">
    <property type="term" value="P:homophilic cell adhesion via plasma membrane adhesion molecules"/>
    <property type="evidence" value="ECO:0007669"/>
    <property type="project" value="TreeGrafter"/>
</dbReference>
<dbReference type="PROSITE" id="PS50835">
    <property type="entry name" value="IG_LIKE"/>
    <property type="match status" value="24"/>
</dbReference>
<feature type="domain" description="Ig-like" evidence="9">
    <location>
        <begin position="113"/>
        <end position="200"/>
    </location>
</feature>
<dbReference type="InterPro" id="IPR013783">
    <property type="entry name" value="Ig-like_fold"/>
</dbReference>
<dbReference type="PANTHER" id="PTHR45080:SF28">
    <property type="entry name" value="HEMICENTIN-2"/>
    <property type="match status" value="1"/>
</dbReference>
<dbReference type="InterPro" id="IPR003599">
    <property type="entry name" value="Ig_sub"/>
</dbReference>
<feature type="domain" description="Ig-like" evidence="9">
    <location>
        <begin position="693"/>
        <end position="783"/>
    </location>
</feature>
<feature type="domain" description="Ig-like" evidence="9">
    <location>
        <begin position="582"/>
        <end position="689"/>
    </location>
</feature>
<evidence type="ECO:0000259" key="9">
    <source>
        <dbReference type="PROSITE" id="PS50835"/>
    </source>
</evidence>
<evidence type="ECO:0000313" key="11">
    <source>
        <dbReference type="Proteomes" id="UP000283210"/>
    </source>
</evidence>
<dbReference type="FunFam" id="2.60.40.10:FF:000706">
    <property type="entry name" value="Hemicentin 1"/>
    <property type="match status" value="1"/>
</dbReference>
<dbReference type="FunFam" id="2.60.40.10:FF:000032">
    <property type="entry name" value="palladin isoform X1"/>
    <property type="match status" value="1"/>
</dbReference>
<protein>
    <recommendedName>
        <fullName evidence="9">Ig-like domain-containing protein</fullName>
    </recommendedName>
</protein>
<dbReference type="GO" id="GO:0030424">
    <property type="term" value="C:axon"/>
    <property type="evidence" value="ECO:0007669"/>
    <property type="project" value="TreeGrafter"/>
</dbReference>
<dbReference type="SMART" id="SM00409">
    <property type="entry name" value="IG"/>
    <property type="match status" value="23"/>
</dbReference>
<dbReference type="FunFam" id="2.60.40.10:FF:000503">
    <property type="entry name" value="Hemicentin 1"/>
    <property type="match status" value="1"/>
</dbReference>
<keyword evidence="4" id="KW-0677">Repeat</keyword>
<dbReference type="FunFam" id="2.60.40.10:FF:000328">
    <property type="entry name" value="CLUMA_CG000981, isoform A"/>
    <property type="match status" value="1"/>
</dbReference>
<comment type="subcellular location">
    <subcellularLocation>
        <location evidence="1">Cell membrane</location>
    </subcellularLocation>
</comment>
<proteinExistence type="predicted"/>
<dbReference type="Proteomes" id="UP000283210">
    <property type="component" value="Chromosome 9"/>
</dbReference>
<dbReference type="SMART" id="SM00408">
    <property type="entry name" value="IGc2"/>
    <property type="match status" value="24"/>
</dbReference>
<sequence>MDSKLYTCTAENPAGNVSVGYNLHVQAKPRIQPAPALLKALLGQAVTLPCVAQGEPSPEISWFHNRQPVGVKNSAPLRIQRVSAVHQGTYQCVAKNSAGQDTLEIQLDVLEAPSFAEPGDVIMEKVVNSKVTIPCRAEGSPRPKVRWFKNGLEIHPEQSEFSVARDGALVISTASASHSGDFKCVATNEAGSVERKTRLKVNVPPEIQDDGQPLNLTVTLKQPLTLGCDASGIPSPSITWTKDGHPVDSPGVYVQNGNRLLRIYRVQPEHAGQFVCTAQNSAGEARRKYNIVVEAPPVISGTSKLQEFTVAQEQEVEFQCRVSGRPAPRVEWSRDGEVLSRDGDPHVELLEEGQVLKVKSVRLRDQGLYQCLARNNAGTQMRQFRLTVQVPPVIKGGNETTEMSVVLGFPTVLPCDVEGSPTPGITWLKDNRPIVSSPQLTYSRNGQALRLGSAQGGSSGLYSCRATNPAGIAVKHYSLSVLVPPQIEGDTSAFTFAGQEEKVRINGSLALSCLAKGFPEPKVRWFKDGQLLSGKHHAGLQHHGHSLHIEHATLSHEGQYTCVVTNSAGEDKRDFHVTIQVPPVFQRLTNREAAWSLGHEGDDHEEEMTEKKEVVLGHSVSLSCESNAIPPPKLSWYKDGRKLLSADGVVLHPGGQVLQIPRVRKEDTGKYTCQAVNEAGEDHMHFQLEILIPPVITSTSEFMEEMGAVVNSTVVLHCEVTGHPAPVISWLKDGQPVYKDSQHHVSNDGTQLQLRSVQVSDMAGYMCVAENKVGTVEKLFSLTVQVPPAITGPREESVSVIEGHMVSLLCDVQAYPPPEIAWTRDGQLLQFSTGVHILPGGQMLQLPRARLEDAGQYVCTASNSAGQDQKSFLLNIYVLPTLKPLHEAESESVTPQVGSSVTLRCVAQGFPKPEVTWYKNGQQLTAGNGLKMDDNQLEIIGVQISDGGTYTCKVSNVAGQVDRTFRLAVHIPPVLDGPLRESLNSTLGSHVALLCEATGVPVPSISWLKDGSPIESSLQWQWSVRGNRLELGPLGLSHAGIYTCVAKNSEGQTQKVYALTVQVSPTILDSDQASDVNAPSGEEVTLDCRVNGSPIPRVSWLKDGVTLVESDTHHISMSSDGSKLTLLRLSAEDSGTYTCLAVSTVGQDSKIYTVHVLGEFELVNCSLSRLCSVVHCLVLSVATVPPSISDESTVPREVQVTQDSAVTLECRAAGNPPPQISWMKNGRPLLLSPRTRLLSGDSLLRIARVQLSDSGVYTCVARSRAGLAELSYDVQVQVPPGVDHVEPVEPVTVVQGSLVTLTCEARGVPPPTLTWMKDGQPLSLHRNLLLDGQETRLQLPDVAPSDAGLYSCVASNQAGSSTKSFNLTVLEPPNIISSSLPEELTLAVNSPLELECSAEGVPPPTLSWLKDGRPLERSNIVQQDGHFVRISKVQVEDAGLYTCLASSLAGEDGRNHWVRVQVPPTLLGSGDVRTLTVPLNGHLTLECLADSDPPPEIEWYKDEVKLQLGGRIQPLAGGQYLEIQEMRPEDGGQYSFVVTNMAGSSSLFFTVEIVLPPVIKESSSVVTAHMDQDAVLSCEVEGDSSPAVMWRKDGFPLPKHNSKYTAMSEGSLHIHRVQLSDAGRYYCTASNQAGTDHQAMDLRVFVGPSISPGPFNITVTTGVRAVLSCEATGIPSPKVTWKRNGTPLDVSHHPGEYRLLSSGSLVLSSPSSEDEGYFECTAVNDVGEERRVIEVILQVPPSIEDDVTAIKAVKMSSVVLPCHAQGKPQPTVTWTKGGAKLGARGGSYRVLPTGVLEITSALPSHAGRYTCSARNPAGVAHKHVSLTIQEPPEIRPMAEEVQAVLHHGTVLPCDVQGLPRPSITWQREGVPIAAGHRLAVLSSGALKFSRVTLGDAGTYQCVAKNDAGVAVARTKLVLQVPPVLSVPRVEYTAVLGQPVSLECVADGQPQPEVTWHKDRRPVADGAHTHVFSNGTLAITSTQRSDAGFYSCTARNVAGRASHDMRLQVQVPPMIPPVQTELSVVQGFQALLPCAAQGFPEPRVSWEKDGAIVPNLPGKFTFLRSGELIIERAEPGDAGVFTCVATNPAGSARQHIRLSINMRPVFKELPGDVTLNKGQSLLLSCHAQGTPPPVISWTVNNIPYEGGVVDEAGRSSVIVENVTLSDAGTYVCVAENSVGAIRGLSFVRVREPPMLKGEAHTSQTVIQGGSAKLDCPVHGDPSPVIRWLRNGSPVARYSECKASTTDLWSSTASQLQMKESISVWLRARLERLRGPSLSKFKSMEATLVGESGVHVAAAVGKAFRNESDHAVSQNRQTEDDRAAVLVLIPRDVMLDCVQVRSHAEREAA</sequence>
<evidence type="ECO:0000256" key="4">
    <source>
        <dbReference type="ARBA" id="ARBA00022737"/>
    </source>
</evidence>
<accession>A0A3S2PA97</accession>
<dbReference type="InterPro" id="IPR007110">
    <property type="entry name" value="Ig-like_dom"/>
</dbReference>
<dbReference type="FunFam" id="2.60.40.10:FF:000285">
    <property type="entry name" value="Hemicentin 1"/>
    <property type="match status" value="4"/>
</dbReference>
<dbReference type="GO" id="GO:0008046">
    <property type="term" value="F:axon guidance receptor activity"/>
    <property type="evidence" value="ECO:0007669"/>
    <property type="project" value="TreeGrafter"/>
</dbReference>
<organism evidence="10 11">
    <name type="scientific">Oryzias javanicus</name>
    <name type="common">Javanese ricefish</name>
    <name type="synonym">Aplocheilus javanicus</name>
    <dbReference type="NCBI Taxonomy" id="123683"/>
    <lineage>
        <taxon>Eukaryota</taxon>
        <taxon>Metazoa</taxon>
        <taxon>Chordata</taxon>
        <taxon>Craniata</taxon>
        <taxon>Vertebrata</taxon>
        <taxon>Euteleostomi</taxon>
        <taxon>Actinopterygii</taxon>
        <taxon>Neopterygii</taxon>
        <taxon>Teleostei</taxon>
        <taxon>Neoteleostei</taxon>
        <taxon>Acanthomorphata</taxon>
        <taxon>Ovalentaria</taxon>
        <taxon>Atherinomorphae</taxon>
        <taxon>Beloniformes</taxon>
        <taxon>Adrianichthyidae</taxon>
        <taxon>Oryziinae</taxon>
        <taxon>Oryzias</taxon>
    </lineage>
</organism>
<gene>
    <name evidence="10" type="ORF">OJAV_G00092360</name>
</gene>
<dbReference type="FunFam" id="2.60.40.10:FF:000186">
    <property type="entry name" value="Hemicentin 1"/>
    <property type="match status" value="5"/>
</dbReference>
<feature type="domain" description="Ig-like" evidence="9">
    <location>
        <begin position="485"/>
        <end position="578"/>
    </location>
</feature>
<dbReference type="GO" id="GO:0050808">
    <property type="term" value="P:synapse organization"/>
    <property type="evidence" value="ECO:0007669"/>
    <property type="project" value="TreeGrafter"/>
</dbReference>
<feature type="domain" description="Ig-like" evidence="9">
    <location>
        <begin position="2191"/>
        <end position="2231"/>
    </location>
</feature>
<feature type="domain" description="Ig-like" evidence="9">
    <location>
        <begin position="2103"/>
        <end position="2184"/>
    </location>
</feature>
<dbReference type="Pfam" id="PF07679">
    <property type="entry name" value="I-set"/>
    <property type="match status" value="16"/>
</dbReference>
<dbReference type="InterPro" id="IPR036179">
    <property type="entry name" value="Ig-like_dom_sf"/>
</dbReference>
<dbReference type="SMART" id="SM00406">
    <property type="entry name" value="IGv"/>
    <property type="match status" value="9"/>
</dbReference>
<feature type="domain" description="Ig-like" evidence="9">
    <location>
        <begin position="972"/>
        <end position="1060"/>
    </location>
</feature>
<keyword evidence="3" id="KW-0732">Signal</keyword>
<dbReference type="Gene3D" id="2.60.40.10">
    <property type="entry name" value="Immunoglobulins"/>
    <property type="match status" value="24"/>
</dbReference>
<evidence type="ECO:0000256" key="8">
    <source>
        <dbReference type="ARBA" id="ARBA00023319"/>
    </source>
</evidence>
<evidence type="ECO:0000313" key="10">
    <source>
        <dbReference type="EMBL" id="RVE68434.1"/>
    </source>
</evidence>
<dbReference type="PANTHER" id="PTHR45080">
    <property type="entry name" value="CONTACTIN 5"/>
    <property type="match status" value="1"/>
</dbReference>
<feature type="domain" description="Ig-like" evidence="9">
    <location>
        <begin position="2012"/>
        <end position="2098"/>
    </location>
</feature>
<feature type="domain" description="Ig-like" evidence="9">
    <location>
        <begin position="1280"/>
        <end position="1368"/>
    </location>
</feature>
<dbReference type="OrthoDB" id="5985519at2759"/>
<dbReference type="InterPro" id="IPR050958">
    <property type="entry name" value="Cell_Adh-Cytoskel_Orgn"/>
</dbReference>
<dbReference type="CDD" id="cd00096">
    <property type="entry name" value="Ig"/>
    <property type="match status" value="7"/>
</dbReference>
<dbReference type="FunFam" id="2.60.40.10:FF:001348">
    <property type="entry name" value="Hemicentin 2"/>
    <property type="match status" value="1"/>
</dbReference>
<evidence type="ECO:0000256" key="6">
    <source>
        <dbReference type="ARBA" id="ARBA00023157"/>
    </source>
</evidence>
<dbReference type="GO" id="GO:0055013">
    <property type="term" value="P:cardiac muscle cell development"/>
    <property type="evidence" value="ECO:0007669"/>
    <property type="project" value="UniProtKB-ARBA"/>
</dbReference>
<dbReference type="FunFam" id="2.60.40.10:FF:000130">
    <property type="entry name" value="Hemicentin 1"/>
    <property type="match status" value="6"/>
</dbReference>
<feature type="domain" description="Ig-like" evidence="9">
    <location>
        <begin position="29"/>
        <end position="108"/>
    </location>
</feature>
<feature type="domain" description="Ig-like" evidence="9">
    <location>
        <begin position="205"/>
        <end position="292"/>
    </location>
</feature>
<feature type="domain" description="Ig-like" evidence="9">
    <location>
        <begin position="1648"/>
        <end position="1733"/>
    </location>
</feature>
<feature type="domain" description="Ig-like" evidence="9">
    <location>
        <begin position="1373"/>
        <end position="1461"/>
    </location>
</feature>
<feature type="domain" description="Ig-like" evidence="9">
    <location>
        <begin position="1556"/>
        <end position="1643"/>
    </location>
</feature>
<reference evidence="10 11" key="2">
    <citation type="submission" date="2019-01" db="EMBL/GenBank/DDBJ databases">
        <title>A chromosome length genome reference of the Java medaka (oryzias javanicus).</title>
        <authorList>
            <person name="Herpin A."/>
            <person name="Takehana Y."/>
            <person name="Naruse K."/>
            <person name="Ansai S."/>
            <person name="Kawaguchi M."/>
        </authorList>
    </citation>
    <scope>NUCLEOTIDE SEQUENCE [LARGE SCALE GENOMIC DNA]</scope>
    <source>
        <strain evidence="10">RS831</strain>
        <tissue evidence="10">Whole body</tissue>
    </source>
</reference>
<feature type="domain" description="Ig-like" evidence="9">
    <location>
        <begin position="1921"/>
        <end position="2007"/>
    </location>
</feature>
<name>A0A3S2PA97_ORYJA</name>
<dbReference type="InterPro" id="IPR013098">
    <property type="entry name" value="Ig_I-set"/>
</dbReference>